<dbReference type="SUPFAM" id="SSF46689">
    <property type="entry name" value="Homeodomain-like"/>
    <property type="match status" value="1"/>
</dbReference>
<dbReference type="PANTHER" id="PTHR37812:SF1">
    <property type="entry name" value="MU-LIKE PROPHAGE FLUMU PROTEIN C"/>
    <property type="match status" value="1"/>
</dbReference>
<organism evidence="1 2">
    <name type="scientific">Rossellomorea vietnamensis</name>
    <dbReference type="NCBI Taxonomy" id="218284"/>
    <lineage>
        <taxon>Bacteria</taxon>
        <taxon>Bacillati</taxon>
        <taxon>Bacillota</taxon>
        <taxon>Bacilli</taxon>
        <taxon>Bacillales</taxon>
        <taxon>Bacillaceae</taxon>
        <taxon>Rossellomorea</taxon>
    </lineage>
</organism>
<comment type="caution">
    <text evidence="1">The sequence shown here is derived from an EMBL/GenBank/DDBJ whole genome shotgun (WGS) entry which is preliminary data.</text>
</comment>
<dbReference type="PANTHER" id="PTHR37812">
    <property type="entry name" value="MU-LIKE PROPHAGE FLUMU PROTEIN C"/>
    <property type="match status" value="1"/>
</dbReference>
<accession>A0A5D4MAN3</accession>
<dbReference type="RefSeq" id="WP_113926559.1">
    <property type="nucleotide sequence ID" value="NZ_VTEG01000014.1"/>
</dbReference>
<dbReference type="AlphaFoldDB" id="A0A5D4MAN3"/>
<dbReference type="NCBIfam" id="NF040785">
    <property type="entry name" value="CD3324_fam"/>
    <property type="match status" value="1"/>
</dbReference>
<dbReference type="InterPro" id="IPR049739">
    <property type="entry name" value="YraL-like"/>
</dbReference>
<sequence length="87" mass="10010">MKAAKTKHVLPEDLLKEIQKYVQGETIYIPKPKSSYQKWGSRSGGRKMIEERNTLIKEAFRDGCGIGRLAEDHFLSPETIKKIVYTK</sequence>
<dbReference type="EMBL" id="VTEG01000014">
    <property type="protein sequence ID" value="TYR98030.1"/>
    <property type="molecule type" value="Genomic_DNA"/>
</dbReference>
<proteinExistence type="predicted"/>
<evidence type="ECO:0008006" key="3">
    <source>
        <dbReference type="Google" id="ProtNLM"/>
    </source>
</evidence>
<reference evidence="1 2" key="1">
    <citation type="submission" date="2019-08" db="EMBL/GenBank/DDBJ databases">
        <title>Bacillus genomes from the desert of Cuatro Cienegas, Coahuila.</title>
        <authorList>
            <person name="Olmedo-Alvarez G."/>
        </authorList>
    </citation>
    <scope>NUCLEOTIDE SEQUENCE [LARGE SCALE GENOMIC DNA]</scope>
    <source>
        <strain evidence="1 2">CH128b_4D</strain>
    </source>
</reference>
<evidence type="ECO:0000313" key="1">
    <source>
        <dbReference type="EMBL" id="TYR98030.1"/>
    </source>
</evidence>
<protein>
    <recommendedName>
        <fullName evidence="3">Mor transcription activator domain-containing protein</fullName>
    </recommendedName>
</protein>
<dbReference type="InterPro" id="IPR052411">
    <property type="entry name" value="c-mor_Regulatory_Protein"/>
</dbReference>
<gene>
    <name evidence="1" type="ORF">FZC84_16730</name>
</gene>
<name>A0A5D4MAN3_9BACI</name>
<dbReference type="Proteomes" id="UP000325182">
    <property type="component" value="Unassembled WGS sequence"/>
</dbReference>
<dbReference type="InterPro" id="IPR009057">
    <property type="entry name" value="Homeodomain-like_sf"/>
</dbReference>
<evidence type="ECO:0000313" key="2">
    <source>
        <dbReference type="Proteomes" id="UP000325182"/>
    </source>
</evidence>